<dbReference type="Pfam" id="PF00486">
    <property type="entry name" value="Trans_reg_C"/>
    <property type="match status" value="1"/>
</dbReference>
<dbReference type="Pfam" id="PF00072">
    <property type="entry name" value="Response_reg"/>
    <property type="match status" value="1"/>
</dbReference>
<keyword evidence="3" id="KW-0902">Two-component regulatory system</keyword>
<accession>A0A7G9W765</accession>
<dbReference type="FunFam" id="1.10.10.10:FF:000018">
    <property type="entry name" value="DNA-binding response regulator ResD"/>
    <property type="match status" value="1"/>
</dbReference>
<dbReference type="Proteomes" id="UP000516160">
    <property type="component" value="Chromosome"/>
</dbReference>
<sequence>MIILSKKILIIEDEQEIAELIKDYLTVEGYCVEIAYDGLTGLNKVKSFIPDLLILDIMLPKLSGLDICKEIRKSDECLPIIIVSAKHGDIDTVLGLGLGADDYLAKPFSPSVLVARVKALLRRCLVSSEESTNTTLVFGELSIDTAGYNVLINGQEVDLPTKEFELLKFLALNPKQVFSRDQLYEQIWGYDSLGEATTVTVHIKRLRQKIEKNPAEPKFIRTVWGVGYKFEA</sequence>
<dbReference type="InterPro" id="IPR011006">
    <property type="entry name" value="CheY-like_superfamily"/>
</dbReference>
<gene>
    <name evidence="12" type="ORF">HYG86_06910</name>
</gene>
<dbReference type="GO" id="GO:0006355">
    <property type="term" value="P:regulation of DNA-templated transcription"/>
    <property type="evidence" value="ECO:0007669"/>
    <property type="project" value="InterPro"/>
</dbReference>
<name>A0A7G9W765_ALKCA</name>
<dbReference type="CDD" id="cd00383">
    <property type="entry name" value="trans_reg_C"/>
    <property type="match status" value="1"/>
</dbReference>
<evidence type="ECO:0000256" key="4">
    <source>
        <dbReference type="ARBA" id="ARBA00023015"/>
    </source>
</evidence>
<evidence type="ECO:0000259" key="10">
    <source>
        <dbReference type="PROSITE" id="PS50110"/>
    </source>
</evidence>
<dbReference type="InterPro" id="IPR036388">
    <property type="entry name" value="WH-like_DNA-bd_sf"/>
</dbReference>
<keyword evidence="2 8" id="KW-0597">Phosphoprotein</keyword>
<evidence type="ECO:0000256" key="5">
    <source>
        <dbReference type="ARBA" id="ARBA00023125"/>
    </source>
</evidence>
<protein>
    <recommendedName>
        <fullName evidence="1">Stage 0 sporulation protein A homolog</fullName>
    </recommendedName>
</protein>
<evidence type="ECO:0000256" key="1">
    <source>
        <dbReference type="ARBA" id="ARBA00018672"/>
    </source>
</evidence>
<comment type="function">
    <text evidence="7">May play the central regulatory role in sporulation. It may be an element of the effector pathway responsible for the activation of sporulation genes in response to nutritional stress. Spo0A may act in concert with spo0H (a sigma factor) to control the expression of some genes that are critical to the sporulation process.</text>
</comment>
<dbReference type="GO" id="GO:0000976">
    <property type="term" value="F:transcription cis-regulatory region binding"/>
    <property type="evidence" value="ECO:0007669"/>
    <property type="project" value="TreeGrafter"/>
</dbReference>
<organism evidence="12 13">
    <name type="scientific">Alkalicella caledoniensis</name>
    <dbReference type="NCBI Taxonomy" id="2731377"/>
    <lineage>
        <taxon>Bacteria</taxon>
        <taxon>Bacillati</taxon>
        <taxon>Bacillota</taxon>
        <taxon>Clostridia</taxon>
        <taxon>Eubacteriales</taxon>
        <taxon>Proteinivoracaceae</taxon>
        <taxon>Alkalicella</taxon>
    </lineage>
</organism>
<dbReference type="PANTHER" id="PTHR48111">
    <property type="entry name" value="REGULATOR OF RPOS"/>
    <property type="match status" value="1"/>
</dbReference>
<keyword evidence="4" id="KW-0805">Transcription regulation</keyword>
<feature type="modified residue" description="4-aspartylphosphate" evidence="8">
    <location>
        <position position="56"/>
    </location>
</feature>
<dbReference type="Gene3D" id="6.10.250.690">
    <property type="match status" value="1"/>
</dbReference>
<dbReference type="InterPro" id="IPR001789">
    <property type="entry name" value="Sig_transdc_resp-reg_receiver"/>
</dbReference>
<evidence type="ECO:0000256" key="9">
    <source>
        <dbReference type="PROSITE-ProRule" id="PRU01091"/>
    </source>
</evidence>
<evidence type="ECO:0000313" key="13">
    <source>
        <dbReference type="Proteomes" id="UP000516160"/>
    </source>
</evidence>
<evidence type="ECO:0000256" key="6">
    <source>
        <dbReference type="ARBA" id="ARBA00023163"/>
    </source>
</evidence>
<dbReference type="InterPro" id="IPR039420">
    <property type="entry name" value="WalR-like"/>
</dbReference>
<dbReference type="CDD" id="cd17574">
    <property type="entry name" value="REC_OmpR"/>
    <property type="match status" value="1"/>
</dbReference>
<dbReference type="KEGG" id="acae:HYG86_06910"/>
<feature type="domain" description="Response regulatory" evidence="10">
    <location>
        <begin position="7"/>
        <end position="121"/>
    </location>
</feature>
<dbReference type="InterPro" id="IPR001867">
    <property type="entry name" value="OmpR/PhoB-type_DNA-bd"/>
</dbReference>
<dbReference type="InterPro" id="IPR016032">
    <property type="entry name" value="Sig_transdc_resp-reg_C-effctor"/>
</dbReference>
<dbReference type="GO" id="GO:0000156">
    <property type="term" value="F:phosphorelay response regulator activity"/>
    <property type="evidence" value="ECO:0007669"/>
    <property type="project" value="TreeGrafter"/>
</dbReference>
<dbReference type="PROSITE" id="PS51755">
    <property type="entry name" value="OMPR_PHOB"/>
    <property type="match status" value="1"/>
</dbReference>
<keyword evidence="13" id="KW-1185">Reference proteome</keyword>
<feature type="domain" description="OmpR/PhoB-type" evidence="11">
    <location>
        <begin position="133"/>
        <end position="232"/>
    </location>
</feature>
<dbReference type="SUPFAM" id="SSF46894">
    <property type="entry name" value="C-terminal effector domain of the bipartite response regulators"/>
    <property type="match status" value="1"/>
</dbReference>
<evidence type="ECO:0000256" key="2">
    <source>
        <dbReference type="ARBA" id="ARBA00022553"/>
    </source>
</evidence>
<dbReference type="Gene3D" id="1.10.10.10">
    <property type="entry name" value="Winged helix-like DNA-binding domain superfamily/Winged helix DNA-binding domain"/>
    <property type="match status" value="1"/>
</dbReference>
<evidence type="ECO:0000256" key="8">
    <source>
        <dbReference type="PROSITE-ProRule" id="PRU00169"/>
    </source>
</evidence>
<dbReference type="PROSITE" id="PS50110">
    <property type="entry name" value="RESPONSE_REGULATORY"/>
    <property type="match status" value="1"/>
</dbReference>
<evidence type="ECO:0000256" key="7">
    <source>
        <dbReference type="ARBA" id="ARBA00024867"/>
    </source>
</evidence>
<dbReference type="PANTHER" id="PTHR48111:SF1">
    <property type="entry name" value="TWO-COMPONENT RESPONSE REGULATOR ORR33"/>
    <property type="match status" value="1"/>
</dbReference>
<dbReference type="AlphaFoldDB" id="A0A7G9W765"/>
<dbReference type="EMBL" id="CP058559">
    <property type="protein sequence ID" value="QNO14527.1"/>
    <property type="molecule type" value="Genomic_DNA"/>
</dbReference>
<keyword evidence="6" id="KW-0804">Transcription</keyword>
<dbReference type="GO" id="GO:0005829">
    <property type="term" value="C:cytosol"/>
    <property type="evidence" value="ECO:0007669"/>
    <property type="project" value="TreeGrafter"/>
</dbReference>
<dbReference type="SUPFAM" id="SSF52172">
    <property type="entry name" value="CheY-like"/>
    <property type="match status" value="1"/>
</dbReference>
<proteinExistence type="predicted"/>
<keyword evidence="5 9" id="KW-0238">DNA-binding</keyword>
<evidence type="ECO:0000259" key="11">
    <source>
        <dbReference type="PROSITE" id="PS51755"/>
    </source>
</evidence>
<dbReference type="GO" id="GO:0032993">
    <property type="term" value="C:protein-DNA complex"/>
    <property type="evidence" value="ECO:0007669"/>
    <property type="project" value="TreeGrafter"/>
</dbReference>
<dbReference type="FunFam" id="3.40.50.2300:FF:000001">
    <property type="entry name" value="DNA-binding response regulator PhoB"/>
    <property type="match status" value="1"/>
</dbReference>
<dbReference type="SMART" id="SM00448">
    <property type="entry name" value="REC"/>
    <property type="match status" value="1"/>
</dbReference>
<evidence type="ECO:0000256" key="3">
    <source>
        <dbReference type="ARBA" id="ARBA00023012"/>
    </source>
</evidence>
<evidence type="ECO:0000313" key="12">
    <source>
        <dbReference type="EMBL" id="QNO14527.1"/>
    </source>
</evidence>
<dbReference type="Gene3D" id="3.40.50.2300">
    <property type="match status" value="1"/>
</dbReference>
<dbReference type="SMART" id="SM00862">
    <property type="entry name" value="Trans_reg_C"/>
    <property type="match status" value="1"/>
</dbReference>
<feature type="DNA-binding region" description="OmpR/PhoB-type" evidence="9">
    <location>
        <begin position="133"/>
        <end position="232"/>
    </location>
</feature>
<reference evidence="12 13" key="1">
    <citation type="submission" date="2020-07" db="EMBL/GenBank/DDBJ databases">
        <title>Alkalicella. sp. LB2 genome.</title>
        <authorList>
            <person name="Postec A."/>
            <person name="Quemeneur M."/>
        </authorList>
    </citation>
    <scope>NUCLEOTIDE SEQUENCE [LARGE SCALE GENOMIC DNA]</scope>
    <source>
        <strain evidence="12 13">LB2</strain>
    </source>
</reference>